<keyword evidence="4" id="KW-0055">Arginine biosynthesis</keyword>
<evidence type="ECO:0000256" key="8">
    <source>
        <dbReference type="ARBA" id="ARBA00022833"/>
    </source>
</evidence>
<dbReference type="GO" id="GO:0005737">
    <property type="term" value="C:cytoplasm"/>
    <property type="evidence" value="ECO:0007669"/>
    <property type="project" value="UniProtKB-SubCell"/>
</dbReference>
<dbReference type="Proteomes" id="UP000251584">
    <property type="component" value="Unassembled WGS sequence"/>
</dbReference>
<evidence type="ECO:0000256" key="5">
    <source>
        <dbReference type="ARBA" id="ARBA00022605"/>
    </source>
</evidence>
<dbReference type="PANTHER" id="PTHR43808:SF1">
    <property type="entry name" value="ACETYLORNITHINE DEACETYLASE"/>
    <property type="match status" value="1"/>
</dbReference>
<accession>A0A2X2WMW1</accession>
<keyword evidence="3" id="KW-0963">Cytoplasm</keyword>
<dbReference type="Gene3D" id="3.40.630.10">
    <property type="entry name" value="Zn peptidases"/>
    <property type="match status" value="1"/>
</dbReference>
<evidence type="ECO:0000256" key="2">
    <source>
        <dbReference type="ARBA" id="ARBA00005691"/>
    </source>
</evidence>
<feature type="domain" description="Peptidase M20 dimerisation" evidence="10">
    <location>
        <begin position="2"/>
        <end position="79"/>
    </location>
</feature>
<dbReference type="InterPro" id="IPR036264">
    <property type="entry name" value="Bact_exopeptidase_dim_dom"/>
</dbReference>
<protein>
    <submittedName>
        <fullName evidence="11">Acetylornithine deacetylase</fullName>
        <ecNumber evidence="11">3.5.1.16</ecNumber>
    </submittedName>
</protein>
<dbReference type="FunFam" id="3.30.70.360:FF:000003">
    <property type="entry name" value="Acetylornithine deacetylase"/>
    <property type="match status" value="1"/>
</dbReference>
<evidence type="ECO:0000256" key="3">
    <source>
        <dbReference type="ARBA" id="ARBA00022490"/>
    </source>
</evidence>
<dbReference type="InterPro" id="IPR050072">
    <property type="entry name" value="Peptidase_M20A"/>
</dbReference>
<evidence type="ECO:0000313" key="12">
    <source>
        <dbReference type="Proteomes" id="UP000251584"/>
    </source>
</evidence>
<dbReference type="GO" id="GO:0006526">
    <property type="term" value="P:L-arginine biosynthetic process"/>
    <property type="evidence" value="ECO:0007669"/>
    <property type="project" value="UniProtKB-KW"/>
</dbReference>
<keyword evidence="5" id="KW-0028">Amino-acid biosynthesis</keyword>
<evidence type="ECO:0000259" key="10">
    <source>
        <dbReference type="Pfam" id="PF07687"/>
    </source>
</evidence>
<keyword evidence="7 11" id="KW-0378">Hydrolase</keyword>
<evidence type="ECO:0000256" key="7">
    <source>
        <dbReference type="ARBA" id="ARBA00022801"/>
    </source>
</evidence>
<evidence type="ECO:0000313" key="11">
    <source>
        <dbReference type="EMBL" id="SQB41744.1"/>
    </source>
</evidence>
<dbReference type="InterPro" id="IPR011650">
    <property type="entry name" value="Peptidase_M20_dimer"/>
</dbReference>
<keyword evidence="6" id="KW-0479">Metal-binding</keyword>
<comment type="subcellular location">
    <subcellularLocation>
        <location evidence="1">Cytoplasm</location>
    </subcellularLocation>
</comment>
<evidence type="ECO:0000256" key="4">
    <source>
        <dbReference type="ARBA" id="ARBA00022571"/>
    </source>
</evidence>
<comment type="similarity">
    <text evidence="2">Belongs to the peptidase M20A family. ArgE subfamily.</text>
</comment>
<organism evidence="11 12">
    <name type="scientific">Citrobacter koseri</name>
    <name type="common">Citrobacter diversus</name>
    <dbReference type="NCBI Taxonomy" id="545"/>
    <lineage>
        <taxon>Bacteria</taxon>
        <taxon>Pseudomonadati</taxon>
        <taxon>Pseudomonadota</taxon>
        <taxon>Gammaproteobacteria</taxon>
        <taxon>Enterobacterales</taxon>
        <taxon>Enterobacteriaceae</taxon>
        <taxon>Citrobacter</taxon>
    </lineage>
</organism>
<dbReference type="InterPro" id="IPR002933">
    <property type="entry name" value="Peptidase_M20"/>
</dbReference>
<name>A0A2X2WMW1_CITKO</name>
<dbReference type="Pfam" id="PF07687">
    <property type="entry name" value="M20_dimer"/>
    <property type="match status" value="1"/>
</dbReference>
<proteinExistence type="inferred from homology"/>
<evidence type="ECO:0000256" key="6">
    <source>
        <dbReference type="ARBA" id="ARBA00022723"/>
    </source>
</evidence>
<dbReference type="SUPFAM" id="SSF53187">
    <property type="entry name" value="Zn-dependent exopeptidases"/>
    <property type="match status" value="1"/>
</dbReference>
<dbReference type="EC" id="3.5.1.16" evidence="11"/>
<reference evidence="11 12" key="1">
    <citation type="submission" date="2018-06" db="EMBL/GenBank/DDBJ databases">
        <authorList>
            <consortium name="Pathogen Informatics"/>
            <person name="Doyle S."/>
        </authorList>
    </citation>
    <scope>NUCLEOTIDE SEQUENCE [LARGE SCALE GENOMIC DNA]</scope>
    <source>
        <strain evidence="11 12">NCTC10786</strain>
    </source>
</reference>
<gene>
    <name evidence="11" type="primary">argE_3</name>
    <name evidence="11" type="ORF">NCTC10786_06033</name>
</gene>
<dbReference type="Pfam" id="PF01546">
    <property type="entry name" value="Peptidase_M20"/>
    <property type="match status" value="1"/>
</dbReference>
<evidence type="ECO:0000256" key="1">
    <source>
        <dbReference type="ARBA" id="ARBA00004496"/>
    </source>
</evidence>
<dbReference type="EMBL" id="UAVY01000011">
    <property type="protein sequence ID" value="SQB41744.1"/>
    <property type="molecule type" value="Genomic_DNA"/>
</dbReference>
<dbReference type="PANTHER" id="PTHR43808">
    <property type="entry name" value="ACETYLORNITHINE DEACETYLASE"/>
    <property type="match status" value="1"/>
</dbReference>
<dbReference type="GO" id="GO:0046872">
    <property type="term" value="F:metal ion binding"/>
    <property type="evidence" value="ECO:0007669"/>
    <property type="project" value="UniProtKB-KW"/>
</dbReference>
<keyword evidence="9" id="KW-0170">Cobalt</keyword>
<evidence type="ECO:0000256" key="9">
    <source>
        <dbReference type="ARBA" id="ARBA00023285"/>
    </source>
</evidence>
<dbReference type="SUPFAM" id="SSF55031">
    <property type="entry name" value="Bacterial exopeptidase dimerisation domain"/>
    <property type="match status" value="1"/>
</dbReference>
<dbReference type="Gene3D" id="3.30.70.360">
    <property type="match status" value="1"/>
</dbReference>
<dbReference type="GO" id="GO:0008777">
    <property type="term" value="F:acetylornithine deacetylase activity"/>
    <property type="evidence" value="ECO:0007669"/>
    <property type="project" value="UniProtKB-EC"/>
</dbReference>
<keyword evidence="8" id="KW-0862">Zinc</keyword>
<dbReference type="AlphaFoldDB" id="A0A2X2WMW1"/>
<sequence>MHDAIGRIMQLRDDLKERYHYAAFTVPYPTLNLGHIHGGDAANRICACCELHMDIRPLPGMTLNDLNGLLNDALAPVSERWPGRLTVSELHPPIPGYECPPDHQLVEVVEKLLGAQTEVVNYCTEAPFIQTLCPTLVLGPGSINQAHQPDEYLETRFIKPTRELITQVVHHFCWH</sequence>